<organism evidence="2 3">
    <name type="scientific">Halosolutus amylolyticus</name>
    <dbReference type="NCBI Taxonomy" id="2932267"/>
    <lineage>
        <taxon>Archaea</taxon>
        <taxon>Methanobacteriati</taxon>
        <taxon>Methanobacteriota</taxon>
        <taxon>Stenosarchaea group</taxon>
        <taxon>Halobacteria</taxon>
        <taxon>Halobacteriales</taxon>
        <taxon>Natrialbaceae</taxon>
        <taxon>Halosolutus</taxon>
    </lineage>
</organism>
<evidence type="ECO:0000313" key="3">
    <source>
        <dbReference type="Proteomes" id="UP001595898"/>
    </source>
</evidence>
<protein>
    <submittedName>
        <fullName evidence="2">TrkA C-terminal domain-containing protein</fullName>
    </submittedName>
</protein>
<dbReference type="RefSeq" id="WP_382182542.1">
    <property type="nucleotide sequence ID" value="NZ_JBHSFA010000009.1"/>
</dbReference>
<feature type="compositionally biased region" description="Low complexity" evidence="1">
    <location>
        <begin position="40"/>
        <end position="55"/>
    </location>
</feature>
<accession>A0ABD5PU27</accession>
<gene>
    <name evidence="2" type="ORF">ACFO5R_18935</name>
</gene>
<dbReference type="AlphaFoldDB" id="A0ABD5PU27"/>
<evidence type="ECO:0000256" key="1">
    <source>
        <dbReference type="SAM" id="MobiDB-lite"/>
    </source>
</evidence>
<evidence type="ECO:0000313" key="2">
    <source>
        <dbReference type="EMBL" id="MFC4544008.1"/>
    </source>
</evidence>
<dbReference type="Gene3D" id="3.30.70.1450">
    <property type="entry name" value="Regulator of K+ conductance, C-terminal domain"/>
    <property type="match status" value="1"/>
</dbReference>
<comment type="caution">
    <text evidence="2">The sequence shown here is derived from an EMBL/GenBank/DDBJ whole genome shotgun (WGS) entry which is preliminary data.</text>
</comment>
<feature type="region of interest" description="Disordered" evidence="1">
    <location>
        <begin position="38"/>
        <end position="111"/>
    </location>
</feature>
<name>A0ABD5PU27_9EURY</name>
<sequence>MGETLSSAGVRQRFDVTVVAVRRGDSVVRTRMGQLRLQPGAGRRVARLGRLSGARTARRESNDGGQRARARQLRSLEDSDRGGARRGRHRRDRPGLAADRRCTRSESRCSG</sequence>
<proteinExistence type="predicted"/>
<dbReference type="InterPro" id="IPR036721">
    <property type="entry name" value="RCK_C_sf"/>
</dbReference>
<feature type="compositionally biased region" description="Basic and acidic residues" evidence="1">
    <location>
        <begin position="74"/>
        <end position="83"/>
    </location>
</feature>
<dbReference type="SUPFAM" id="SSF116726">
    <property type="entry name" value="TrkA C-terminal domain-like"/>
    <property type="match status" value="1"/>
</dbReference>
<feature type="compositionally biased region" description="Basic and acidic residues" evidence="1">
    <location>
        <begin position="98"/>
        <end position="111"/>
    </location>
</feature>
<reference evidence="2 3" key="1">
    <citation type="journal article" date="2019" name="Int. J. Syst. Evol. Microbiol.">
        <title>The Global Catalogue of Microorganisms (GCM) 10K type strain sequencing project: providing services to taxonomists for standard genome sequencing and annotation.</title>
        <authorList>
            <consortium name="The Broad Institute Genomics Platform"/>
            <consortium name="The Broad Institute Genome Sequencing Center for Infectious Disease"/>
            <person name="Wu L."/>
            <person name="Ma J."/>
        </authorList>
    </citation>
    <scope>NUCLEOTIDE SEQUENCE [LARGE SCALE GENOMIC DNA]</scope>
    <source>
        <strain evidence="2 3">WLHS5</strain>
    </source>
</reference>
<dbReference type="EMBL" id="JBHSFA010000009">
    <property type="protein sequence ID" value="MFC4544008.1"/>
    <property type="molecule type" value="Genomic_DNA"/>
</dbReference>
<keyword evidence="3" id="KW-1185">Reference proteome</keyword>
<dbReference type="Proteomes" id="UP001595898">
    <property type="component" value="Unassembled WGS sequence"/>
</dbReference>